<dbReference type="VEuPathDB" id="TrichDB:TVAGG3_0413360"/>
<organism evidence="2 3">
    <name type="scientific">Trichomonas vaginalis (strain ATCC PRA-98 / G3)</name>
    <dbReference type="NCBI Taxonomy" id="412133"/>
    <lineage>
        <taxon>Eukaryota</taxon>
        <taxon>Metamonada</taxon>
        <taxon>Parabasalia</taxon>
        <taxon>Trichomonadida</taxon>
        <taxon>Trichomonadidae</taxon>
        <taxon>Trichomonas</taxon>
    </lineage>
</organism>
<name>A2GW70_TRIV3</name>
<feature type="compositionally biased region" description="Basic and acidic residues" evidence="1">
    <location>
        <begin position="1"/>
        <end position="23"/>
    </location>
</feature>
<proteinExistence type="predicted"/>
<reference evidence="2" key="1">
    <citation type="submission" date="2006-10" db="EMBL/GenBank/DDBJ databases">
        <authorList>
            <person name="Amadeo P."/>
            <person name="Zhao Q."/>
            <person name="Wortman J."/>
            <person name="Fraser-Liggett C."/>
            <person name="Carlton J."/>
        </authorList>
    </citation>
    <scope>NUCLEOTIDE SEQUENCE</scope>
    <source>
        <strain evidence="2">G3</strain>
    </source>
</reference>
<dbReference type="EMBL" id="DS121303">
    <property type="protein sequence ID" value="EAX78596.1"/>
    <property type="molecule type" value="Genomic_DNA"/>
</dbReference>
<gene>
    <name evidence="2" type="ORF">TVAG_600820</name>
</gene>
<dbReference type="AlphaFoldDB" id="A2GW70"/>
<keyword evidence="3" id="KW-1185">Reference proteome</keyword>
<feature type="non-terminal residue" evidence="2">
    <location>
        <position position="1"/>
    </location>
</feature>
<evidence type="ECO:0000313" key="3">
    <source>
        <dbReference type="Proteomes" id="UP000001542"/>
    </source>
</evidence>
<evidence type="ECO:0000313" key="2">
    <source>
        <dbReference type="EMBL" id="EAX78596.1"/>
    </source>
</evidence>
<feature type="compositionally biased region" description="Basic and acidic residues" evidence="1">
    <location>
        <begin position="32"/>
        <end position="53"/>
    </location>
</feature>
<sequence length="53" mass="6498">ELLKDKELLHKYGSEKFDITPPEKKKKREKKEKKVEEEKKEPEPIPEKVRYDM</sequence>
<dbReference type="InParanoid" id="A2GW70"/>
<reference evidence="2" key="2">
    <citation type="journal article" date="2007" name="Science">
        <title>Draft genome sequence of the sexually transmitted pathogen Trichomonas vaginalis.</title>
        <authorList>
            <person name="Carlton J.M."/>
            <person name="Hirt R.P."/>
            <person name="Silva J.C."/>
            <person name="Delcher A.L."/>
            <person name="Schatz M."/>
            <person name="Zhao Q."/>
            <person name="Wortman J.R."/>
            <person name="Bidwell S.L."/>
            <person name="Alsmark U.C.M."/>
            <person name="Besteiro S."/>
            <person name="Sicheritz-Ponten T."/>
            <person name="Noel C.J."/>
            <person name="Dacks J.B."/>
            <person name="Foster P.G."/>
            <person name="Simillion C."/>
            <person name="Van de Peer Y."/>
            <person name="Miranda-Saavedra D."/>
            <person name="Barton G.J."/>
            <person name="Westrop G.D."/>
            <person name="Mueller S."/>
            <person name="Dessi D."/>
            <person name="Fiori P.L."/>
            <person name="Ren Q."/>
            <person name="Paulsen I."/>
            <person name="Zhang H."/>
            <person name="Bastida-Corcuera F.D."/>
            <person name="Simoes-Barbosa A."/>
            <person name="Brown M.T."/>
            <person name="Hayes R.D."/>
            <person name="Mukherjee M."/>
            <person name="Okumura C.Y."/>
            <person name="Schneider R."/>
            <person name="Smith A.J."/>
            <person name="Vanacova S."/>
            <person name="Villalvazo M."/>
            <person name="Haas B.J."/>
            <person name="Pertea M."/>
            <person name="Feldblyum T.V."/>
            <person name="Utterback T.R."/>
            <person name="Shu C.L."/>
            <person name="Osoegawa K."/>
            <person name="de Jong P.J."/>
            <person name="Hrdy I."/>
            <person name="Horvathova L."/>
            <person name="Zubacova Z."/>
            <person name="Dolezal P."/>
            <person name="Malik S.B."/>
            <person name="Logsdon J.M. Jr."/>
            <person name="Henze K."/>
            <person name="Gupta A."/>
            <person name="Wang C.C."/>
            <person name="Dunne R.L."/>
            <person name="Upcroft J.A."/>
            <person name="Upcroft P."/>
            <person name="White O."/>
            <person name="Salzberg S.L."/>
            <person name="Tang P."/>
            <person name="Chiu C.-H."/>
            <person name="Lee Y.-S."/>
            <person name="Embley T.M."/>
            <person name="Coombs G.H."/>
            <person name="Mottram J.C."/>
            <person name="Tachezy J."/>
            <person name="Fraser-Liggett C.M."/>
            <person name="Johnson P.J."/>
        </authorList>
    </citation>
    <scope>NUCLEOTIDE SEQUENCE [LARGE SCALE GENOMIC DNA]</scope>
    <source>
        <strain evidence="2">G3</strain>
    </source>
</reference>
<feature type="region of interest" description="Disordered" evidence="1">
    <location>
        <begin position="1"/>
        <end position="53"/>
    </location>
</feature>
<accession>A2GW70</accession>
<dbReference type="Proteomes" id="UP000001542">
    <property type="component" value="Unassembled WGS sequence"/>
</dbReference>
<evidence type="ECO:0000256" key="1">
    <source>
        <dbReference type="SAM" id="MobiDB-lite"/>
    </source>
</evidence>
<protein>
    <submittedName>
        <fullName evidence="2">Uncharacterized protein</fullName>
    </submittedName>
</protein>